<dbReference type="FunFam" id="3.40.47.10:FF:000010">
    <property type="entry name" value="Acetyl-CoA acetyltransferase (Thiolase)"/>
    <property type="match status" value="1"/>
</dbReference>
<dbReference type="InterPro" id="IPR002155">
    <property type="entry name" value="Thiolase"/>
</dbReference>
<accession>A0A0L0DUD9</accession>
<dbReference type="NCBIfam" id="NF009466">
    <property type="entry name" value="PRK12826.1-2"/>
    <property type="match status" value="1"/>
</dbReference>
<evidence type="ECO:0000256" key="5">
    <source>
        <dbReference type="ARBA" id="ARBA00023315"/>
    </source>
</evidence>
<dbReference type="Proteomes" id="UP000054408">
    <property type="component" value="Unassembled WGS sequence"/>
</dbReference>
<dbReference type="GO" id="GO:0005737">
    <property type="term" value="C:cytoplasm"/>
    <property type="evidence" value="ECO:0007669"/>
    <property type="project" value="InterPro"/>
</dbReference>
<dbReference type="PRINTS" id="PR00081">
    <property type="entry name" value="GDHRDH"/>
</dbReference>
<dbReference type="Pfam" id="PF02803">
    <property type="entry name" value="Thiolase_C"/>
    <property type="match status" value="1"/>
</dbReference>
<dbReference type="Pfam" id="PF00106">
    <property type="entry name" value="adh_short"/>
    <property type="match status" value="1"/>
</dbReference>
<dbReference type="PANTHER" id="PTHR18919">
    <property type="entry name" value="ACETYL-COA C-ACYLTRANSFERASE"/>
    <property type="match status" value="1"/>
</dbReference>
<dbReference type="GO" id="GO:0016747">
    <property type="term" value="F:acyltransferase activity, transferring groups other than amino-acyl groups"/>
    <property type="evidence" value="ECO:0007669"/>
    <property type="project" value="InterPro"/>
</dbReference>
<dbReference type="InterPro" id="IPR016039">
    <property type="entry name" value="Thiolase-like"/>
</dbReference>
<evidence type="ECO:0000256" key="4">
    <source>
        <dbReference type="ARBA" id="ARBA00023002"/>
    </source>
</evidence>
<reference evidence="8 9" key="1">
    <citation type="submission" date="2010-05" db="EMBL/GenBank/DDBJ databases">
        <title>The Genome Sequence of Thecamonas trahens ATCC 50062.</title>
        <authorList>
            <consortium name="The Broad Institute Genome Sequencing Platform"/>
            <person name="Russ C."/>
            <person name="Cuomo C."/>
            <person name="Shea T."/>
            <person name="Young S.K."/>
            <person name="Zeng Q."/>
            <person name="Koehrsen M."/>
            <person name="Haas B."/>
            <person name="Borodovsky M."/>
            <person name="Guigo R."/>
            <person name="Alvarado L."/>
            <person name="Berlin A."/>
            <person name="Bochicchio J."/>
            <person name="Borenstein D."/>
            <person name="Chapman S."/>
            <person name="Chen Z."/>
            <person name="Freedman E."/>
            <person name="Gellesch M."/>
            <person name="Goldberg J."/>
            <person name="Griggs A."/>
            <person name="Gujja S."/>
            <person name="Heilman E."/>
            <person name="Heiman D."/>
            <person name="Hepburn T."/>
            <person name="Howarth C."/>
            <person name="Jen D."/>
            <person name="Larson L."/>
            <person name="Mehta T."/>
            <person name="Park D."/>
            <person name="Pearson M."/>
            <person name="Roberts A."/>
            <person name="Saif S."/>
            <person name="Shenoy N."/>
            <person name="Sisk P."/>
            <person name="Stolte C."/>
            <person name="Sykes S."/>
            <person name="Thomson T."/>
            <person name="Walk T."/>
            <person name="White J."/>
            <person name="Yandava C."/>
            <person name="Burger G."/>
            <person name="Gray M.W."/>
            <person name="Holland P.W.H."/>
            <person name="King N."/>
            <person name="Lang F.B.F."/>
            <person name="Roger A.J."/>
            <person name="Ruiz-Trillo I."/>
            <person name="Lander E."/>
            <person name="Nusbaum C."/>
        </authorList>
    </citation>
    <scope>NUCLEOTIDE SEQUENCE [LARGE SCALE GENOMIC DNA]</scope>
    <source>
        <strain evidence="8 9">ATCC 50062</strain>
    </source>
</reference>
<dbReference type="OrthoDB" id="294295at2759"/>
<comment type="similarity">
    <text evidence="1">Belongs to the short-chain dehydrogenases/reductases (SDR) family.</text>
</comment>
<dbReference type="InterPro" id="IPR020617">
    <property type="entry name" value="Thiolase_C"/>
</dbReference>
<dbReference type="PANTHER" id="PTHR18919:SF107">
    <property type="entry name" value="ACETYL-COA ACETYLTRANSFERASE, CYTOSOLIC"/>
    <property type="match status" value="1"/>
</dbReference>
<organism evidence="8 9">
    <name type="scientific">Thecamonas trahens ATCC 50062</name>
    <dbReference type="NCBI Taxonomy" id="461836"/>
    <lineage>
        <taxon>Eukaryota</taxon>
        <taxon>Apusozoa</taxon>
        <taxon>Apusomonadida</taxon>
        <taxon>Apusomonadidae</taxon>
        <taxon>Thecamonas</taxon>
    </lineage>
</organism>
<dbReference type="PRINTS" id="PR00080">
    <property type="entry name" value="SDRFAMILY"/>
</dbReference>
<keyword evidence="3 6" id="KW-0808">Transferase</keyword>
<dbReference type="Pfam" id="PF00108">
    <property type="entry name" value="Thiolase_N"/>
    <property type="match status" value="1"/>
</dbReference>
<gene>
    <name evidence="8" type="ORF">AMSG_12444</name>
</gene>
<dbReference type="EMBL" id="GL349508">
    <property type="protein sequence ID" value="KNC55890.1"/>
    <property type="molecule type" value="Genomic_DNA"/>
</dbReference>
<evidence type="ECO:0000259" key="7">
    <source>
        <dbReference type="SMART" id="SM00822"/>
    </source>
</evidence>
<dbReference type="NCBIfam" id="TIGR01930">
    <property type="entry name" value="AcCoA-C-Actrans"/>
    <property type="match status" value="1"/>
</dbReference>
<dbReference type="CDD" id="cd05333">
    <property type="entry name" value="BKR_SDR_c"/>
    <property type="match status" value="1"/>
</dbReference>
<dbReference type="InterPro" id="IPR011283">
    <property type="entry name" value="Acetoacetyl-CoA_reductase"/>
</dbReference>
<dbReference type="NCBIfam" id="TIGR01829">
    <property type="entry name" value="AcAcCoA_reduct"/>
    <property type="match status" value="1"/>
</dbReference>
<evidence type="ECO:0000256" key="1">
    <source>
        <dbReference type="ARBA" id="ARBA00006484"/>
    </source>
</evidence>
<dbReference type="InterPro" id="IPR002347">
    <property type="entry name" value="SDR_fam"/>
</dbReference>
<evidence type="ECO:0000256" key="3">
    <source>
        <dbReference type="ARBA" id="ARBA00022679"/>
    </source>
</evidence>
<dbReference type="SMART" id="SM00822">
    <property type="entry name" value="PKS_KR"/>
    <property type="match status" value="1"/>
</dbReference>
<evidence type="ECO:0000256" key="2">
    <source>
        <dbReference type="ARBA" id="ARBA00010982"/>
    </source>
</evidence>
<dbReference type="eggNOG" id="KOG1200">
    <property type="taxonomic scope" value="Eukaryota"/>
</dbReference>
<proteinExistence type="inferred from homology"/>
<dbReference type="Gene3D" id="3.40.47.10">
    <property type="match status" value="2"/>
</dbReference>
<dbReference type="GO" id="GO:0042619">
    <property type="term" value="P:poly-hydroxybutyrate biosynthetic process"/>
    <property type="evidence" value="ECO:0007669"/>
    <property type="project" value="InterPro"/>
</dbReference>
<dbReference type="InterPro" id="IPR020613">
    <property type="entry name" value="Thiolase_CS"/>
</dbReference>
<dbReference type="STRING" id="461836.A0A0L0DUD9"/>
<dbReference type="FunFam" id="3.40.50.720:FF:000173">
    <property type="entry name" value="3-oxoacyl-[acyl-carrier protein] reductase"/>
    <property type="match status" value="1"/>
</dbReference>
<dbReference type="eggNOG" id="KOG1390">
    <property type="taxonomic scope" value="Eukaryota"/>
</dbReference>
<protein>
    <recommendedName>
        <fullName evidence="7">Ketoreductase domain-containing protein</fullName>
    </recommendedName>
</protein>
<sequence>MGRTALVTGGTRGIGSAIARTLRDAGYTVAASYHGNDLAAEDFKAATGIPVFKWDVADDEACAAAVAKITTAYGPVEILVNNAGITRDAMLHKLTSEHWRAVIDTDLTACFTMCRTVISPMRERGYGRIINISSINGQKGQLGQTNYAAAKAGLLGFTKALALESAAKGVTVNAIAPGYIETDMVADVPPKVLDSIVAQIPVGRLGQPEEIARAVVFLASDDAGFITGSTLTLGATAIRATIERSGVDPSLVQTVVMGQVIQAGARMNPSRQAAIGADIPVGVPAMTVNRVCGSGAQAIASAAQEIMLGHIDCAVAGGMENMDQAPYIVQNGRWGYRMGDAQMHDSMLRDGLNDAFSSEHSGWHTEDLVKKAQITREDQDRWAERSQRRFSEAQAAGNFKQEIAPVELKTRKETTTFDADEHNRPDTTLDSLSKLRPAFRKEGTITAGNAPGLNSGAAAMIIAEATWAEKNGLKPMARLVSYGVGAVDPGMFGLGPVPAVFQALERAGWSVGDLDRVEINEAFAAIAVALAREIGIEQDIVNVEGGAIAHGHPIGATGAVLTTRLLHAMERNGVKRGLVTLCIGGGQGIALTLERTS</sequence>
<dbReference type="PROSITE" id="PS00099">
    <property type="entry name" value="THIOLASE_3"/>
    <property type="match status" value="1"/>
</dbReference>
<dbReference type="PROSITE" id="PS00061">
    <property type="entry name" value="ADH_SHORT"/>
    <property type="match status" value="1"/>
</dbReference>
<dbReference type="SUPFAM" id="SSF51735">
    <property type="entry name" value="NAD(P)-binding Rossmann-fold domains"/>
    <property type="match status" value="1"/>
</dbReference>
<keyword evidence="5 6" id="KW-0012">Acyltransferase</keyword>
<name>A0A0L0DUD9_THETB</name>
<dbReference type="AlphaFoldDB" id="A0A0L0DUD9"/>
<evidence type="ECO:0000256" key="6">
    <source>
        <dbReference type="RuleBase" id="RU003557"/>
    </source>
</evidence>
<keyword evidence="4" id="KW-0560">Oxidoreductase</keyword>
<dbReference type="CDD" id="cd00751">
    <property type="entry name" value="thiolase"/>
    <property type="match status" value="1"/>
</dbReference>
<dbReference type="InterPro" id="IPR020904">
    <property type="entry name" value="Sc_DH/Rdtase_CS"/>
</dbReference>
<dbReference type="InterPro" id="IPR057326">
    <property type="entry name" value="KR_dom"/>
</dbReference>
<dbReference type="NCBIfam" id="NF009464">
    <property type="entry name" value="PRK12824.1"/>
    <property type="match status" value="1"/>
</dbReference>
<comment type="similarity">
    <text evidence="2 6">Belongs to the thiolase-like superfamily. Thiolase family.</text>
</comment>
<evidence type="ECO:0000313" key="8">
    <source>
        <dbReference type="EMBL" id="KNC55890.1"/>
    </source>
</evidence>
<dbReference type="InterPro" id="IPR020616">
    <property type="entry name" value="Thiolase_N"/>
</dbReference>
<dbReference type="SUPFAM" id="SSF53901">
    <property type="entry name" value="Thiolase-like"/>
    <property type="match status" value="2"/>
</dbReference>
<keyword evidence="9" id="KW-1185">Reference proteome</keyword>
<dbReference type="Gene3D" id="3.40.50.720">
    <property type="entry name" value="NAD(P)-binding Rossmann-like Domain"/>
    <property type="match status" value="1"/>
</dbReference>
<dbReference type="PROSITE" id="PS00737">
    <property type="entry name" value="THIOLASE_2"/>
    <property type="match status" value="1"/>
</dbReference>
<feature type="domain" description="Ketoreductase" evidence="7">
    <location>
        <begin position="3"/>
        <end position="178"/>
    </location>
</feature>
<dbReference type="InterPro" id="IPR020610">
    <property type="entry name" value="Thiolase_AS"/>
</dbReference>
<dbReference type="GO" id="GO:0018454">
    <property type="term" value="F:acetoacetyl-CoA reductase activity"/>
    <property type="evidence" value="ECO:0007669"/>
    <property type="project" value="InterPro"/>
</dbReference>
<evidence type="ECO:0000313" key="9">
    <source>
        <dbReference type="Proteomes" id="UP000054408"/>
    </source>
</evidence>
<dbReference type="InterPro" id="IPR036291">
    <property type="entry name" value="NAD(P)-bd_dom_sf"/>
</dbReference>